<feature type="transmembrane region" description="Helical" evidence="5">
    <location>
        <begin position="104"/>
        <end position="123"/>
    </location>
</feature>
<evidence type="ECO:0000313" key="8">
    <source>
        <dbReference type="Proteomes" id="UP000618733"/>
    </source>
</evidence>
<accession>A0A934UW10</accession>
<evidence type="ECO:0000313" key="7">
    <source>
        <dbReference type="EMBL" id="MBK0421159.1"/>
    </source>
</evidence>
<feature type="transmembrane region" description="Helical" evidence="5">
    <location>
        <begin position="36"/>
        <end position="66"/>
    </location>
</feature>
<name>A0A934UW10_9MICO</name>
<evidence type="ECO:0000256" key="1">
    <source>
        <dbReference type="ARBA" id="ARBA00004141"/>
    </source>
</evidence>
<feature type="transmembrane region" description="Helical" evidence="5">
    <location>
        <begin position="78"/>
        <end position="98"/>
    </location>
</feature>
<keyword evidence="8" id="KW-1185">Reference proteome</keyword>
<dbReference type="GO" id="GO:0016020">
    <property type="term" value="C:membrane"/>
    <property type="evidence" value="ECO:0007669"/>
    <property type="project" value="UniProtKB-SubCell"/>
</dbReference>
<sequence>MTEPTPTTRPWKRFERDLTGRFTVQVRPSWLQLAKAAAAAILTWFVCGAIFSEQLPIFGAIAALLVMQDNIDLSLTRGIERVVGVLLGVSVAMGAAALFGPQSWLFILAIIVAMAVGWLLRMTPSSANQVAISALLVIALGGSSLSYGVERLIETAIGATIGVLINMFVVAPVRTSSVRVAITELATHSAQVLNRIADALAEPRDAAWLATMLAEARSLQEERSRTHRLIRTARESLRFNPRSRRYRQDLAADDELFQRLQPIVTQVIGMARALSDNYDPDIVRDPSVVGMVEEMRRAARDLERLVTPVSEPEAQEPPALTTPFTITQPNPDHWVLIGSLMEDLRRVRGRITGELE</sequence>
<evidence type="ECO:0000256" key="4">
    <source>
        <dbReference type="ARBA" id="ARBA00023136"/>
    </source>
</evidence>
<evidence type="ECO:0000256" key="5">
    <source>
        <dbReference type="SAM" id="Phobius"/>
    </source>
</evidence>
<dbReference type="Pfam" id="PF13515">
    <property type="entry name" value="FUSC_2"/>
    <property type="match status" value="1"/>
</dbReference>
<proteinExistence type="predicted"/>
<keyword evidence="3 5" id="KW-1133">Transmembrane helix</keyword>
<comment type="caution">
    <text evidence="7">The sequence shown here is derived from an EMBL/GenBank/DDBJ whole genome shotgun (WGS) entry which is preliminary data.</text>
</comment>
<keyword evidence="4 5" id="KW-0472">Membrane</keyword>
<evidence type="ECO:0000256" key="3">
    <source>
        <dbReference type="ARBA" id="ARBA00022989"/>
    </source>
</evidence>
<gene>
    <name evidence="7" type="ORF">JD292_03565</name>
</gene>
<dbReference type="RefSeq" id="WP_200131344.1">
    <property type="nucleotide sequence ID" value="NZ_JAEHOI010000002.1"/>
</dbReference>
<dbReference type="AlphaFoldDB" id="A0A934UW10"/>
<protein>
    <submittedName>
        <fullName evidence="7">FUSC family protein</fullName>
    </submittedName>
</protein>
<feature type="domain" description="Integral membrane bound transporter" evidence="6">
    <location>
        <begin position="46"/>
        <end position="165"/>
    </location>
</feature>
<evidence type="ECO:0000259" key="6">
    <source>
        <dbReference type="Pfam" id="PF13515"/>
    </source>
</evidence>
<dbReference type="Proteomes" id="UP000618733">
    <property type="component" value="Unassembled WGS sequence"/>
</dbReference>
<organism evidence="7 8">
    <name type="scientific">Leucobacter edaphi</name>
    <dbReference type="NCBI Taxonomy" id="2796472"/>
    <lineage>
        <taxon>Bacteria</taxon>
        <taxon>Bacillati</taxon>
        <taxon>Actinomycetota</taxon>
        <taxon>Actinomycetes</taxon>
        <taxon>Micrococcales</taxon>
        <taxon>Microbacteriaceae</taxon>
        <taxon>Leucobacter</taxon>
    </lineage>
</organism>
<feature type="transmembrane region" description="Helical" evidence="5">
    <location>
        <begin position="155"/>
        <end position="173"/>
    </location>
</feature>
<comment type="subcellular location">
    <subcellularLocation>
        <location evidence="1">Membrane</location>
        <topology evidence="1">Multi-pass membrane protein</topology>
    </subcellularLocation>
</comment>
<reference evidence="7" key="1">
    <citation type="submission" date="2020-12" db="EMBL/GenBank/DDBJ databases">
        <title>Leucobacter sp. CAS2, isolated from Chromium sludge.</title>
        <authorList>
            <person name="Xu Z."/>
        </authorList>
    </citation>
    <scope>NUCLEOTIDE SEQUENCE</scope>
    <source>
        <strain evidence="7">CSA2</strain>
    </source>
</reference>
<dbReference type="InterPro" id="IPR049453">
    <property type="entry name" value="Memb_transporter_dom"/>
</dbReference>
<feature type="transmembrane region" description="Helical" evidence="5">
    <location>
        <begin position="130"/>
        <end position="149"/>
    </location>
</feature>
<dbReference type="EMBL" id="JAEHOI010000002">
    <property type="protein sequence ID" value="MBK0421159.1"/>
    <property type="molecule type" value="Genomic_DNA"/>
</dbReference>
<evidence type="ECO:0000256" key="2">
    <source>
        <dbReference type="ARBA" id="ARBA00022692"/>
    </source>
</evidence>
<keyword evidence="2 5" id="KW-0812">Transmembrane</keyword>